<proteinExistence type="predicted"/>
<evidence type="ECO:0000313" key="3">
    <source>
        <dbReference type="Proteomes" id="UP000176992"/>
    </source>
</evidence>
<name>A0A1F5YH89_9BACT</name>
<feature type="region of interest" description="Disordered" evidence="1">
    <location>
        <begin position="32"/>
        <end position="51"/>
    </location>
</feature>
<evidence type="ECO:0000256" key="1">
    <source>
        <dbReference type="SAM" id="MobiDB-lite"/>
    </source>
</evidence>
<dbReference type="Proteomes" id="UP000176992">
    <property type="component" value="Unassembled WGS sequence"/>
</dbReference>
<dbReference type="AlphaFoldDB" id="A0A1F5YH89"/>
<dbReference type="EMBL" id="MFIV01000018">
    <property type="protein sequence ID" value="OGF99545.1"/>
    <property type="molecule type" value="Genomic_DNA"/>
</dbReference>
<gene>
    <name evidence="2" type="ORF">A2Z86_02610</name>
</gene>
<evidence type="ECO:0000313" key="2">
    <source>
        <dbReference type="EMBL" id="OGF99545.1"/>
    </source>
</evidence>
<feature type="compositionally biased region" description="Basic residues" evidence="1">
    <location>
        <begin position="32"/>
        <end position="42"/>
    </location>
</feature>
<reference evidence="2 3" key="1">
    <citation type="journal article" date="2016" name="Nat. Commun.">
        <title>Thousands of microbial genomes shed light on interconnected biogeochemical processes in an aquifer system.</title>
        <authorList>
            <person name="Anantharaman K."/>
            <person name="Brown C.T."/>
            <person name="Hug L.A."/>
            <person name="Sharon I."/>
            <person name="Castelle C.J."/>
            <person name="Probst A.J."/>
            <person name="Thomas B.C."/>
            <person name="Singh A."/>
            <person name="Wilkins M.J."/>
            <person name="Karaoz U."/>
            <person name="Brodie E.L."/>
            <person name="Williams K.H."/>
            <person name="Hubbard S.S."/>
            <person name="Banfield J.F."/>
        </authorList>
    </citation>
    <scope>NUCLEOTIDE SEQUENCE [LARGE SCALE GENOMIC DNA]</scope>
</reference>
<sequence length="154" mass="17610">MELWLLVLIVIVLVMAEALHLLNMHRKPSKRFSRRISRRSKKGNSGTNYHLAPRNPEVMAGALLELLSLKLNYEQMSAFAELVASPELTARYLERLAARRNTAGFARQLAFLCDSMEVNAFTPEDRALVSSTLKRKADNEYKLLQIHKNLDKIM</sequence>
<organism evidence="2 3">
    <name type="scientific">Candidatus Glassbacteria bacterium GWA2_58_10</name>
    <dbReference type="NCBI Taxonomy" id="1817865"/>
    <lineage>
        <taxon>Bacteria</taxon>
        <taxon>Candidatus Glassiibacteriota</taxon>
    </lineage>
</organism>
<comment type="caution">
    <text evidence="2">The sequence shown here is derived from an EMBL/GenBank/DDBJ whole genome shotgun (WGS) entry which is preliminary data.</text>
</comment>
<protein>
    <submittedName>
        <fullName evidence="2">Uncharacterized protein</fullName>
    </submittedName>
</protein>
<accession>A0A1F5YH89</accession>